<comment type="caution">
    <text evidence="10">The sequence shown here is derived from an EMBL/GenBank/DDBJ whole genome shotgun (WGS) entry which is preliminary data.</text>
</comment>
<dbReference type="GO" id="GO:0033177">
    <property type="term" value="C:proton-transporting two-sector ATPase complex, proton-transporting domain"/>
    <property type="evidence" value="ECO:0007669"/>
    <property type="project" value="InterPro"/>
</dbReference>
<dbReference type="InterPro" id="IPR000454">
    <property type="entry name" value="ATP_synth_F0_csu"/>
</dbReference>
<evidence type="ECO:0000256" key="2">
    <source>
        <dbReference type="ARBA" id="ARBA00006704"/>
    </source>
</evidence>
<dbReference type="InterPro" id="IPR002379">
    <property type="entry name" value="ATPase_proteolipid_c-like_dom"/>
</dbReference>
<evidence type="ECO:0000256" key="3">
    <source>
        <dbReference type="ARBA" id="ARBA00022692"/>
    </source>
</evidence>
<evidence type="ECO:0000313" key="11">
    <source>
        <dbReference type="Proteomes" id="UP000032483"/>
    </source>
</evidence>
<feature type="domain" description="V-ATPase proteolipid subunit C-like" evidence="9">
    <location>
        <begin position="71"/>
        <end position="130"/>
    </location>
</feature>
<keyword evidence="4 8" id="KW-1133">Transmembrane helix</keyword>
<sequence length="134" mass="13763">MRYYFLYQHNAALRQNGVSVMKKMNVKKFARTFLVLIAVFALACAFSSMAFAADGETAAAAPDNNMGIGMIAAALAVGVAGIGAGIAVGSGAPAAIGALTEDPKSFGKALIFVVLGEGIALYGMLIAILIITKF</sequence>
<comment type="similarity">
    <text evidence="2">Belongs to the ATPase C chain family.</text>
</comment>
<evidence type="ECO:0000256" key="5">
    <source>
        <dbReference type="ARBA" id="ARBA00023136"/>
    </source>
</evidence>
<dbReference type="CDD" id="cd18120">
    <property type="entry name" value="ATP-synt_Vo_Ao_c"/>
    <property type="match status" value="1"/>
</dbReference>
<evidence type="ECO:0000256" key="7">
    <source>
        <dbReference type="ARBA" id="ARBA00032887"/>
    </source>
</evidence>
<keyword evidence="11" id="KW-1185">Reference proteome</keyword>
<dbReference type="InterPro" id="IPR035921">
    <property type="entry name" value="F/V-ATP_Csub_sf"/>
</dbReference>
<dbReference type="GO" id="GO:0015986">
    <property type="term" value="P:proton motive force-driven ATP synthesis"/>
    <property type="evidence" value="ECO:0007669"/>
    <property type="project" value="InterPro"/>
</dbReference>
<accession>A0A0D8IZS1</accession>
<feature type="transmembrane region" description="Helical" evidence="8">
    <location>
        <begin position="109"/>
        <end position="131"/>
    </location>
</feature>
<dbReference type="Gene3D" id="1.20.120.610">
    <property type="entry name" value="lithium bound rotor ring of v- atpase"/>
    <property type="match status" value="1"/>
</dbReference>
<evidence type="ECO:0000313" key="10">
    <source>
        <dbReference type="EMBL" id="KJF39776.1"/>
    </source>
</evidence>
<reference evidence="10" key="1">
    <citation type="submission" date="2015-02" db="EMBL/GenBank/DDBJ databases">
        <title>A novel member of the family Ruminococcaceae isolated from human feces.</title>
        <authorList>
            <person name="Shkoporov A.N."/>
            <person name="Chaplin A.V."/>
            <person name="Motuzova O.V."/>
            <person name="Kafarskaia L.I."/>
            <person name="Khokhlova E.V."/>
            <person name="Efimov B.A."/>
        </authorList>
    </citation>
    <scope>NUCLEOTIDE SEQUENCE [LARGE SCALE GENOMIC DNA]</scope>
    <source>
        <strain evidence="10">585-1</strain>
    </source>
</reference>
<protein>
    <recommendedName>
        <fullName evidence="6">ATP synthase F(0) sector subunit c</fullName>
    </recommendedName>
    <alternativeName>
        <fullName evidence="7">F-type ATPase subunit c</fullName>
    </alternativeName>
</protein>
<dbReference type="AlphaFoldDB" id="A0A0D8IZS1"/>
<proteinExistence type="inferred from homology"/>
<name>A0A0D8IZS1_9FIRM</name>
<evidence type="ECO:0000256" key="4">
    <source>
        <dbReference type="ARBA" id="ARBA00022989"/>
    </source>
</evidence>
<evidence type="ECO:0000256" key="1">
    <source>
        <dbReference type="ARBA" id="ARBA00004141"/>
    </source>
</evidence>
<keyword evidence="5 8" id="KW-0472">Membrane</keyword>
<evidence type="ECO:0000256" key="8">
    <source>
        <dbReference type="SAM" id="Phobius"/>
    </source>
</evidence>
<dbReference type="Pfam" id="PF00137">
    <property type="entry name" value="ATP-synt_C"/>
    <property type="match status" value="1"/>
</dbReference>
<organism evidence="10 11">
    <name type="scientific">Ruthenibacterium lactatiformans</name>
    <dbReference type="NCBI Taxonomy" id="1550024"/>
    <lineage>
        <taxon>Bacteria</taxon>
        <taxon>Bacillati</taxon>
        <taxon>Bacillota</taxon>
        <taxon>Clostridia</taxon>
        <taxon>Eubacteriales</taxon>
        <taxon>Oscillospiraceae</taxon>
        <taxon>Ruthenibacterium</taxon>
    </lineage>
</organism>
<dbReference type="PRINTS" id="PR00124">
    <property type="entry name" value="ATPASEC"/>
</dbReference>
<dbReference type="GO" id="GO:0015078">
    <property type="term" value="F:proton transmembrane transporter activity"/>
    <property type="evidence" value="ECO:0007669"/>
    <property type="project" value="InterPro"/>
</dbReference>
<dbReference type="SUPFAM" id="SSF81333">
    <property type="entry name" value="F1F0 ATP synthase subunit C"/>
    <property type="match status" value="1"/>
</dbReference>
<dbReference type="Proteomes" id="UP000032483">
    <property type="component" value="Unassembled WGS sequence"/>
</dbReference>
<dbReference type="EMBL" id="JXXK01000013">
    <property type="protein sequence ID" value="KJF39776.1"/>
    <property type="molecule type" value="Genomic_DNA"/>
</dbReference>
<evidence type="ECO:0000259" key="9">
    <source>
        <dbReference type="Pfam" id="PF00137"/>
    </source>
</evidence>
<dbReference type="GO" id="GO:0045259">
    <property type="term" value="C:proton-transporting ATP synthase complex"/>
    <property type="evidence" value="ECO:0007669"/>
    <property type="project" value="InterPro"/>
</dbReference>
<feature type="transmembrane region" description="Helical" evidence="8">
    <location>
        <begin position="68"/>
        <end position="88"/>
    </location>
</feature>
<keyword evidence="3 8" id="KW-0812">Transmembrane</keyword>
<dbReference type="PATRIC" id="fig|1550024.3.peg.2353"/>
<gene>
    <name evidence="10" type="ORF">TQ39_10325</name>
</gene>
<evidence type="ECO:0000256" key="6">
    <source>
        <dbReference type="ARBA" id="ARBA00032200"/>
    </source>
</evidence>
<comment type="subcellular location">
    <subcellularLocation>
        <location evidence="1">Membrane</location>
        <topology evidence="1">Multi-pass membrane protein</topology>
    </subcellularLocation>
</comment>